<dbReference type="CDD" id="cd00761">
    <property type="entry name" value="Glyco_tranf_GTA_type"/>
    <property type="match status" value="1"/>
</dbReference>
<evidence type="ECO:0000256" key="2">
    <source>
        <dbReference type="ARBA" id="ARBA00022679"/>
    </source>
</evidence>
<evidence type="ECO:0000259" key="3">
    <source>
        <dbReference type="Pfam" id="PF00535"/>
    </source>
</evidence>
<dbReference type="PANTHER" id="PTHR22916">
    <property type="entry name" value="GLYCOSYLTRANSFERASE"/>
    <property type="match status" value="1"/>
</dbReference>
<sequence>MEKISIIIPVYNVKKYLNDCIQSVINQTYNNLEIILIDDRSTDGSGDYCDEIAKKDSRIFVYHKTNGGLSEARNVGIKISTGKYITFIDSDDYIENLYIETLYNSLIEYKADIAIVNKYHLKDNEKIVHLANSKELFRVFDTKMILESMYSRENNFISTLTMAQLKLYRKELFSDIEFPIGKKYEDSFTTYKTYIEANRIVFVNRPLYAYRFRSGSITRSGYQLSNLDVLEMYEERLEYFRERGYDLLSTKYHYCIAIANQKELLKKHFPNNPKIYKLDSQFREIYCDILNELPFKKRIKLGIIRFLPFIKRLKYQFIESR</sequence>
<dbReference type="SUPFAM" id="SSF53448">
    <property type="entry name" value="Nucleotide-diphospho-sugar transferases"/>
    <property type="match status" value="1"/>
</dbReference>
<dbReference type="InterPro" id="IPR029044">
    <property type="entry name" value="Nucleotide-diphossugar_trans"/>
</dbReference>
<protein>
    <submittedName>
        <fullName evidence="4">Capsular polysaccharide biosynthesis glycosyl transferase CpsJ</fullName>
    </submittedName>
</protein>
<accession>A0A1N6LYN3</accession>
<keyword evidence="2 4" id="KW-0808">Transferase</keyword>
<evidence type="ECO:0000256" key="1">
    <source>
        <dbReference type="ARBA" id="ARBA00022676"/>
    </source>
</evidence>
<organism evidence="4">
    <name type="scientific">Streptococcus agalactiae</name>
    <dbReference type="NCBI Taxonomy" id="1311"/>
    <lineage>
        <taxon>Bacteria</taxon>
        <taxon>Bacillati</taxon>
        <taxon>Bacillota</taxon>
        <taxon>Bacilli</taxon>
        <taxon>Lactobacillales</taxon>
        <taxon>Streptococcaceae</taxon>
        <taxon>Streptococcus</taxon>
    </lineage>
</organism>
<dbReference type="GO" id="GO:0016757">
    <property type="term" value="F:glycosyltransferase activity"/>
    <property type="evidence" value="ECO:0007669"/>
    <property type="project" value="UniProtKB-KW"/>
</dbReference>
<dbReference type="InterPro" id="IPR001173">
    <property type="entry name" value="Glyco_trans_2-like"/>
</dbReference>
<dbReference type="EMBL" id="LT671985">
    <property type="protein sequence ID" value="SIO74013.1"/>
    <property type="molecule type" value="Genomic_DNA"/>
</dbReference>
<keyword evidence="1" id="KW-0328">Glycosyltransferase</keyword>
<dbReference type="Gene3D" id="3.90.550.10">
    <property type="entry name" value="Spore Coat Polysaccharide Biosynthesis Protein SpsA, Chain A"/>
    <property type="match status" value="1"/>
</dbReference>
<feature type="domain" description="Glycosyltransferase 2-like" evidence="3">
    <location>
        <begin position="5"/>
        <end position="175"/>
    </location>
</feature>
<dbReference type="AlphaFoldDB" id="A0A1N6LYN3"/>
<reference evidence="4" key="1">
    <citation type="submission" date="2016-12" db="EMBL/GenBank/DDBJ databases">
        <title>Comparison of molecular serotyping approaches of Streptococcus agalactiae from genomic sequences.</title>
        <authorList>
            <person name="Kapatai G."/>
            <person name="Patel D."/>
            <person name="Efstratiou A."/>
            <person name="Chalker V.J."/>
        </authorList>
    </citation>
    <scope>NUCLEOTIDE SEQUENCE</scope>
    <source>
        <strain evidence="4">NCTC11079</strain>
    </source>
</reference>
<name>A0A1N6LYN3_STRAG</name>
<reference evidence="4" key="2">
    <citation type="submission" date="2016-12" db="EMBL/GenBank/DDBJ databases">
        <authorList>
            <person name="Song W.-J."/>
            <person name="Kurnit D.M."/>
        </authorList>
    </citation>
    <scope>NUCLEOTIDE SEQUENCE</scope>
    <source>
        <strain evidence="4">NCTC11079</strain>
    </source>
</reference>
<proteinExistence type="predicted"/>
<gene>
    <name evidence="4" type="primary">cpsJ</name>
</gene>
<dbReference type="PANTHER" id="PTHR22916:SF51">
    <property type="entry name" value="GLYCOSYLTRANSFERASE EPSH-RELATED"/>
    <property type="match status" value="1"/>
</dbReference>
<dbReference type="Pfam" id="PF00535">
    <property type="entry name" value="Glycos_transf_2"/>
    <property type="match status" value="1"/>
</dbReference>
<evidence type="ECO:0000313" key="4">
    <source>
        <dbReference type="EMBL" id="SIO74013.1"/>
    </source>
</evidence>